<organism evidence="2 3">
    <name type="scientific">Acetitomaculum ruminis DSM 5522</name>
    <dbReference type="NCBI Taxonomy" id="1120918"/>
    <lineage>
        <taxon>Bacteria</taxon>
        <taxon>Bacillati</taxon>
        <taxon>Bacillota</taxon>
        <taxon>Clostridia</taxon>
        <taxon>Lachnospirales</taxon>
        <taxon>Lachnospiraceae</taxon>
        <taxon>Acetitomaculum</taxon>
    </lineage>
</organism>
<reference evidence="2 3" key="1">
    <citation type="submission" date="2016-10" db="EMBL/GenBank/DDBJ databases">
        <authorList>
            <person name="de Groot N.N."/>
        </authorList>
    </citation>
    <scope>NUCLEOTIDE SEQUENCE [LARGE SCALE GENOMIC DNA]</scope>
    <source>
        <strain evidence="2 3">DSM 5522</strain>
    </source>
</reference>
<dbReference type="InterPro" id="IPR035931">
    <property type="entry name" value="YlxR-like_sf"/>
</dbReference>
<dbReference type="PANTHER" id="PTHR34215:SF1">
    <property type="entry name" value="YLXR DOMAIN-CONTAINING PROTEIN"/>
    <property type="match status" value="1"/>
</dbReference>
<dbReference type="SUPFAM" id="SSF64376">
    <property type="entry name" value="YlxR-like"/>
    <property type="match status" value="1"/>
</dbReference>
<evidence type="ECO:0000259" key="1">
    <source>
        <dbReference type="Pfam" id="PF04296"/>
    </source>
</evidence>
<dbReference type="Gene3D" id="3.30.1230.10">
    <property type="entry name" value="YlxR-like"/>
    <property type="match status" value="1"/>
</dbReference>
<dbReference type="AlphaFoldDB" id="A0A1I0XSF0"/>
<dbReference type="EMBL" id="FOJY01000007">
    <property type="protein sequence ID" value="SFB03597.1"/>
    <property type="molecule type" value="Genomic_DNA"/>
</dbReference>
<sequence>MPGKKKTPMRMCVGCGEMKNKKEMIRIIRNTENEIEIDASGKKNGRGAYICNNIECLRTAFKRKSLERSLKVSIPLELYEKLEKELKLSIER</sequence>
<protein>
    <recommendedName>
        <fullName evidence="1">YlxR domain-containing protein</fullName>
    </recommendedName>
</protein>
<dbReference type="PANTHER" id="PTHR34215">
    <property type="entry name" value="BLL0784 PROTEIN"/>
    <property type="match status" value="1"/>
</dbReference>
<dbReference type="CDD" id="cd00279">
    <property type="entry name" value="YlxR"/>
    <property type="match status" value="1"/>
</dbReference>
<dbReference type="OrthoDB" id="9813251at2"/>
<dbReference type="NCBIfam" id="NF047356">
    <property type="entry name" value="RNA_bind_RnpM"/>
    <property type="match status" value="1"/>
</dbReference>
<accession>A0A1I0XSF0</accession>
<dbReference type="RefSeq" id="WP_092871816.1">
    <property type="nucleotide sequence ID" value="NZ_FOJY01000007.1"/>
</dbReference>
<dbReference type="InterPro" id="IPR007393">
    <property type="entry name" value="YlxR_dom"/>
</dbReference>
<keyword evidence="3" id="KW-1185">Reference proteome</keyword>
<proteinExistence type="predicted"/>
<dbReference type="Pfam" id="PF04296">
    <property type="entry name" value="YlxR"/>
    <property type="match status" value="1"/>
</dbReference>
<name>A0A1I0XSF0_9FIRM</name>
<evidence type="ECO:0000313" key="2">
    <source>
        <dbReference type="EMBL" id="SFB03597.1"/>
    </source>
</evidence>
<dbReference type="InterPro" id="IPR037465">
    <property type="entry name" value="YlxR"/>
</dbReference>
<dbReference type="Proteomes" id="UP000198838">
    <property type="component" value="Unassembled WGS sequence"/>
</dbReference>
<evidence type="ECO:0000313" key="3">
    <source>
        <dbReference type="Proteomes" id="UP000198838"/>
    </source>
</evidence>
<gene>
    <name evidence="2" type="ORF">SAMN05216249_107103</name>
</gene>
<feature type="domain" description="YlxR" evidence="1">
    <location>
        <begin position="10"/>
        <end position="84"/>
    </location>
</feature>
<dbReference type="STRING" id="1120918.SAMN05216249_107103"/>